<evidence type="ECO:0000313" key="3">
    <source>
        <dbReference type="EMBL" id="OAN45746.1"/>
    </source>
</evidence>
<dbReference type="Proteomes" id="UP000078287">
    <property type="component" value="Unassembled WGS sequence"/>
</dbReference>
<dbReference type="EMBL" id="LWQS01000052">
    <property type="protein sequence ID" value="OAN45746.1"/>
    <property type="molecule type" value="Genomic_DNA"/>
</dbReference>
<dbReference type="InterPro" id="IPR011152">
    <property type="entry name" value="Pesterase_MJ0912"/>
</dbReference>
<sequence>MRILILSDIHSNIVALETVLADAGSFDALWCLGDTIGYGPAPNECIELMQQHATVILTGNHDLACLGKISLNDFNPDARRANLWNGSQLKPANREWMLPLQPSHTVDNRYHLVHGSPREPIWEYLLMPSQALANLEWFHEPVCFIGHSHVQFAFRCPNGEDRCERIMPEGTSQITLTSDARYFINPGSVGQPRDHDPRAAYAIFDTDKQILTFKRVAYDVQRTQEQMRSYGLPAALIYRLSVGM</sequence>
<dbReference type="STRING" id="1707952.A6A03_14035"/>
<comment type="caution">
    <text evidence="3">The sequence shown here is derived from an EMBL/GenBank/DDBJ whole genome shotgun (WGS) entry which is preliminary data.</text>
</comment>
<comment type="similarity">
    <text evidence="1">Belongs to the metallophosphoesterase superfamily. YfcE family.</text>
</comment>
<dbReference type="PANTHER" id="PTHR42850">
    <property type="entry name" value="METALLOPHOSPHOESTERASE"/>
    <property type="match status" value="1"/>
</dbReference>
<organism evidence="3 4">
    <name type="scientific">Chloroflexus islandicus</name>
    <dbReference type="NCBI Taxonomy" id="1707952"/>
    <lineage>
        <taxon>Bacteria</taxon>
        <taxon>Bacillati</taxon>
        <taxon>Chloroflexota</taxon>
        <taxon>Chloroflexia</taxon>
        <taxon>Chloroflexales</taxon>
        <taxon>Chloroflexineae</taxon>
        <taxon>Chloroflexaceae</taxon>
        <taxon>Chloroflexus</taxon>
    </lineage>
</organism>
<name>A0A178MB31_9CHLR</name>
<dbReference type="CDD" id="cd00838">
    <property type="entry name" value="MPP_superfamily"/>
    <property type="match status" value="1"/>
</dbReference>
<feature type="domain" description="Calcineurin-like phosphoesterase" evidence="2">
    <location>
        <begin position="1"/>
        <end position="208"/>
    </location>
</feature>
<dbReference type="InterPro" id="IPR029052">
    <property type="entry name" value="Metallo-depent_PP-like"/>
</dbReference>
<dbReference type="GO" id="GO:0005737">
    <property type="term" value="C:cytoplasm"/>
    <property type="evidence" value="ECO:0007669"/>
    <property type="project" value="TreeGrafter"/>
</dbReference>
<keyword evidence="4" id="KW-1185">Reference proteome</keyword>
<dbReference type="AlphaFoldDB" id="A0A178MB31"/>
<evidence type="ECO:0000259" key="2">
    <source>
        <dbReference type="Pfam" id="PF12850"/>
    </source>
</evidence>
<dbReference type="InterPro" id="IPR050126">
    <property type="entry name" value="Ap4A_hydrolase"/>
</dbReference>
<accession>A0A178MB31</accession>
<evidence type="ECO:0000313" key="4">
    <source>
        <dbReference type="Proteomes" id="UP000078287"/>
    </source>
</evidence>
<reference evidence="3 4" key="1">
    <citation type="submission" date="2016-04" db="EMBL/GenBank/DDBJ databases">
        <title>Chloroflexus islandicus sp. nov., a thermophilic filamentous anoxygenic phototrophic bacterium from geyser Strokkur (Iceland).</title>
        <authorList>
            <person name="Gaisin V.A."/>
            <person name="Kalashnikov A.M."/>
            <person name="Sukhacheva M.V."/>
            <person name="Grouzdev D.S."/>
            <person name="Ivanov T.M."/>
            <person name="Kuznetsov B."/>
            <person name="Gorlenko V.M."/>
        </authorList>
    </citation>
    <scope>NUCLEOTIDE SEQUENCE [LARGE SCALE GENOMIC DNA]</scope>
    <source>
        <strain evidence="4">isl-2</strain>
    </source>
</reference>
<proteinExistence type="inferred from homology"/>
<evidence type="ECO:0000256" key="1">
    <source>
        <dbReference type="ARBA" id="ARBA00008950"/>
    </source>
</evidence>
<dbReference type="PIRSF" id="PIRSF000883">
    <property type="entry name" value="Pesterase_MJ0912"/>
    <property type="match status" value="1"/>
</dbReference>
<dbReference type="SUPFAM" id="SSF56300">
    <property type="entry name" value="Metallo-dependent phosphatases"/>
    <property type="match status" value="1"/>
</dbReference>
<dbReference type="InterPro" id="IPR024654">
    <property type="entry name" value="Calcineurin-like_PHP_lpxH"/>
</dbReference>
<dbReference type="PANTHER" id="PTHR42850:SF2">
    <property type="entry name" value="BLL5683 PROTEIN"/>
    <property type="match status" value="1"/>
</dbReference>
<dbReference type="Gene3D" id="3.60.21.10">
    <property type="match status" value="1"/>
</dbReference>
<dbReference type="Pfam" id="PF12850">
    <property type="entry name" value="Metallophos_2"/>
    <property type="match status" value="1"/>
</dbReference>
<dbReference type="RefSeq" id="WP_066787236.1">
    <property type="nucleotide sequence ID" value="NZ_LWQS01000052.1"/>
</dbReference>
<dbReference type="GO" id="GO:0016791">
    <property type="term" value="F:phosphatase activity"/>
    <property type="evidence" value="ECO:0007669"/>
    <property type="project" value="TreeGrafter"/>
</dbReference>
<protein>
    <submittedName>
        <fullName evidence="3">Metallophosphoesterase</fullName>
    </submittedName>
</protein>
<gene>
    <name evidence="3" type="ORF">A6A03_14035</name>
</gene>
<dbReference type="OrthoDB" id="9800565at2"/>